<feature type="domain" description="DUF8156" evidence="1">
    <location>
        <begin position="4"/>
        <end position="88"/>
    </location>
</feature>
<accession>A0A523BAG9</accession>
<evidence type="ECO:0000313" key="3">
    <source>
        <dbReference type="Proteomes" id="UP000315399"/>
    </source>
</evidence>
<dbReference type="InterPro" id="IPR058469">
    <property type="entry name" value="DUF8156"/>
</dbReference>
<dbReference type="Pfam" id="PF26485">
    <property type="entry name" value="DUF8156"/>
    <property type="match status" value="1"/>
</dbReference>
<organism evidence="2 3">
    <name type="scientific">Thermoproteota archaeon</name>
    <dbReference type="NCBI Taxonomy" id="2056631"/>
    <lineage>
        <taxon>Archaea</taxon>
        <taxon>Thermoproteota</taxon>
    </lineage>
</organism>
<sequence length="91" mass="10548">MPLGRTVPSYRQALEAEIARWEAFRRALRGKEVDAFDRMMEICRTHASAGSAAARPVISESMFMCILLKQEIELMEMRETLEHIKRLLQKP</sequence>
<evidence type="ECO:0000259" key="1">
    <source>
        <dbReference type="Pfam" id="PF26485"/>
    </source>
</evidence>
<gene>
    <name evidence="2" type="ORF">DSO08_05740</name>
</gene>
<evidence type="ECO:0000313" key="2">
    <source>
        <dbReference type="EMBL" id="TDA37480.1"/>
    </source>
</evidence>
<dbReference type="EMBL" id="QNVH01000072">
    <property type="protein sequence ID" value="TDA37480.1"/>
    <property type="molecule type" value="Genomic_DNA"/>
</dbReference>
<protein>
    <recommendedName>
        <fullName evidence="1">DUF8156 domain-containing protein</fullName>
    </recommendedName>
</protein>
<dbReference type="AlphaFoldDB" id="A0A523BAG9"/>
<comment type="caution">
    <text evidence="2">The sequence shown here is derived from an EMBL/GenBank/DDBJ whole genome shotgun (WGS) entry which is preliminary data.</text>
</comment>
<reference evidence="2 3" key="1">
    <citation type="journal article" date="2019" name="Nat. Microbiol.">
        <title>Expanding anaerobic alkane metabolism in the domain of Archaea.</title>
        <authorList>
            <person name="Wang Y."/>
            <person name="Wegener G."/>
            <person name="Hou J."/>
            <person name="Wang F."/>
            <person name="Xiao X."/>
        </authorList>
    </citation>
    <scope>NUCLEOTIDE SEQUENCE [LARGE SCALE GENOMIC DNA]</scope>
    <source>
        <strain evidence="2">WYZ-LMO10</strain>
    </source>
</reference>
<proteinExistence type="predicted"/>
<name>A0A523BAG9_9CREN</name>
<dbReference type="Proteomes" id="UP000315399">
    <property type="component" value="Unassembled WGS sequence"/>
</dbReference>